<comment type="caution">
    <text evidence="1">The sequence shown here is derived from an EMBL/GenBank/DDBJ whole genome shotgun (WGS) entry which is preliminary data.</text>
</comment>
<organism evidence="1">
    <name type="scientific">Tetraodon nigroviridis</name>
    <name type="common">Spotted green pufferfish</name>
    <name type="synonym">Chelonodon nigroviridis</name>
    <dbReference type="NCBI Taxonomy" id="99883"/>
    <lineage>
        <taxon>Eukaryota</taxon>
        <taxon>Metazoa</taxon>
        <taxon>Chordata</taxon>
        <taxon>Craniata</taxon>
        <taxon>Vertebrata</taxon>
        <taxon>Euteleostomi</taxon>
        <taxon>Actinopterygii</taxon>
        <taxon>Neopterygii</taxon>
        <taxon>Teleostei</taxon>
        <taxon>Neoteleostei</taxon>
        <taxon>Acanthomorphata</taxon>
        <taxon>Eupercaria</taxon>
        <taxon>Tetraodontiformes</taxon>
        <taxon>Tetradontoidea</taxon>
        <taxon>Tetraodontidae</taxon>
        <taxon>Tetraodon</taxon>
    </lineage>
</organism>
<accession>Q4T4E2</accession>
<evidence type="ECO:0000313" key="1">
    <source>
        <dbReference type="EMBL" id="CAF92240.1"/>
    </source>
</evidence>
<reference evidence="1" key="2">
    <citation type="submission" date="2004-02" db="EMBL/GenBank/DDBJ databases">
        <authorList>
            <consortium name="Genoscope"/>
            <consortium name="Whitehead Institute Centre for Genome Research"/>
        </authorList>
    </citation>
    <scope>NUCLEOTIDE SEQUENCE</scope>
</reference>
<proteinExistence type="predicted"/>
<dbReference type="KEGG" id="tng:GSTEN00007361G001"/>
<reference evidence="1" key="1">
    <citation type="journal article" date="2004" name="Nature">
        <title>Genome duplication in the teleost fish Tetraodon nigroviridis reveals the early vertebrate proto-karyotype.</title>
        <authorList>
            <person name="Jaillon O."/>
            <person name="Aury J.-M."/>
            <person name="Brunet F."/>
            <person name="Petit J.-L."/>
            <person name="Stange-Thomann N."/>
            <person name="Mauceli E."/>
            <person name="Bouneau L."/>
            <person name="Fischer C."/>
            <person name="Ozouf-Costaz C."/>
            <person name="Bernot A."/>
            <person name="Nicaud S."/>
            <person name="Jaffe D."/>
            <person name="Fisher S."/>
            <person name="Lutfalla G."/>
            <person name="Dossat C."/>
            <person name="Segurens B."/>
            <person name="Dasilva C."/>
            <person name="Salanoubat M."/>
            <person name="Levy M."/>
            <person name="Boudet N."/>
            <person name="Castellano S."/>
            <person name="Anthouard V."/>
            <person name="Jubin C."/>
            <person name="Castelli V."/>
            <person name="Katinka M."/>
            <person name="Vacherie B."/>
            <person name="Biemont C."/>
            <person name="Skalli Z."/>
            <person name="Cattolico L."/>
            <person name="Poulain J."/>
            <person name="De Berardinis V."/>
            <person name="Cruaud C."/>
            <person name="Duprat S."/>
            <person name="Brottier P."/>
            <person name="Coutanceau J.-P."/>
            <person name="Gouzy J."/>
            <person name="Parra G."/>
            <person name="Lardier G."/>
            <person name="Chapple C."/>
            <person name="McKernan K.J."/>
            <person name="McEwan P."/>
            <person name="Bosak S."/>
            <person name="Kellis M."/>
            <person name="Volff J.-N."/>
            <person name="Guigo R."/>
            <person name="Zody M.C."/>
            <person name="Mesirov J."/>
            <person name="Lindblad-Toh K."/>
            <person name="Birren B."/>
            <person name="Nusbaum C."/>
            <person name="Kahn D."/>
            <person name="Robinson-Rechavi M."/>
            <person name="Laudet V."/>
            <person name="Schachter V."/>
            <person name="Quetier F."/>
            <person name="Saurin W."/>
            <person name="Scarpelli C."/>
            <person name="Wincker P."/>
            <person name="Lander E.S."/>
            <person name="Weissenbach J."/>
            <person name="Roest Crollius H."/>
        </authorList>
    </citation>
    <scope>NUCLEOTIDE SEQUENCE [LARGE SCALE GENOMIC DNA]</scope>
</reference>
<name>Q4T4E2_TETNG</name>
<dbReference type="EMBL" id="CAAE01009684">
    <property type="protein sequence ID" value="CAF92240.1"/>
    <property type="molecule type" value="Genomic_DNA"/>
</dbReference>
<dbReference type="AlphaFoldDB" id="Q4T4E2"/>
<sequence length="59" mass="6610">MLCLRLLRRGLGLVFLLGFHVLTLRSGVTAGIIFTDHELHLFQQCHQFSSISHTLFAGS</sequence>
<protein>
    <submittedName>
        <fullName evidence="1">(spotted green pufferfish) hypothetical protein</fullName>
    </submittedName>
</protein>
<gene>
    <name evidence="1" type="ORF">GSTENG00007361001</name>
</gene>